<dbReference type="SUPFAM" id="SSF50249">
    <property type="entry name" value="Nucleic acid-binding proteins"/>
    <property type="match status" value="1"/>
</dbReference>
<dbReference type="InterPro" id="IPR014722">
    <property type="entry name" value="Rib_uL2_dom2"/>
</dbReference>
<keyword evidence="1" id="KW-0648">Protein biosynthesis</keyword>
<dbReference type="SMART" id="SM01376">
    <property type="entry name" value="eIF-5a"/>
    <property type="match status" value="1"/>
</dbReference>
<dbReference type="SUPFAM" id="SSF50104">
    <property type="entry name" value="Translation proteins SH3-like domain"/>
    <property type="match status" value="1"/>
</dbReference>
<dbReference type="GO" id="GO:0045901">
    <property type="term" value="P:positive regulation of translational elongation"/>
    <property type="evidence" value="ECO:0007669"/>
    <property type="project" value="UniProtKB-UniRule"/>
</dbReference>
<dbReference type="GO" id="GO:0003723">
    <property type="term" value="F:RNA binding"/>
    <property type="evidence" value="ECO:0007669"/>
    <property type="project" value="InterPro"/>
</dbReference>
<feature type="domain" description="Translation initiation factor 5A C-terminal" evidence="2">
    <location>
        <begin position="63"/>
        <end position="130"/>
    </location>
</feature>
<comment type="PTM">
    <text evidence="1">eIF-5A seems to be the only eukaryotic protein to have a hypusine residue which is a post-translational modification of a lysine by the addition of a butylamino group.</text>
</comment>
<dbReference type="InterPro" id="IPR048670">
    <property type="entry name" value="IF5A-like_N"/>
</dbReference>
<dbReference type="Gene3D" id="2.40.50.140">
    <property type="entry name" value="Nucleic acid-binding proteins"/>
    <property type="match status" value="1"/>
</dbReference>
<comment type="similarity">
    <text evidence="1">Belongs to the eIF-5A family.</text>
</comment>
<dbReference type="Gene3D" id="2.30.30.30">
    <property type="match status" value="1"/>
</dbReference>
<evidence type="ECO:0000313" key="3">
    <source>
        <dbReference type="EMBL" id="GFF32888.1"/>
    </source>
</evidence>
<dbReference type="PANTHER" id="PTHR11673">
    <property type="entry name" value="TRANSLATION INITIATION FACTOR 5A FAMILY MEMBER"/>
    <property type="match status" value="1"/>
</dbReference>
<reference evidence="3 4" key="1">
    <citation type="submission" date="2020-01" db="EMBL/GenBank/DDBJ databases">
        <title>Draft genome sequence of Aspergillus udagawae IFM 46972.</title>
        <authorList>
            <person name="Takahashi H."/>
            <person name="Yaguchi T."/>
        </authorList>
    </citation>
    <scope>NUCLEOTIDE SEQUENCE [LARGE SCALE GENOMIC DNA]</scope>
    <source>
        <strain evidence="3 4">IFM 46972</strain>
    </source>
</reference>
<comment type="function">
    <text evidence="1">Translation factor that promotes translation elongation and termination, particularly upon ribosome stalling at specific amino acid sequence contexts. Binds between the exit (E) and peptidyl (P) site of the ribosome and promotes rescue of stalled ribosome: specifically required for efficient translation of polyproline-containing peptides as well as other motifs that stall the ribosome. Acts as ribosome quality control (RQC) cofactor by joining the RQC complex to facilitate peptidyl transfer during CAT tailing step.</text>
</comment>
<evidence type="ECO:0000256" key="1">
    <source>
        <dbReference type="RuleBase" id="RU362005"/>
    </source>
</evidence>
<evidence type="ECO:0000313" key="4">
    <source>
        <dbReference type="Proteomes" id="UP000465221"/>
    </source>
</evidence>
<evidence type="ECO:0000259" key="2">
    <source>
        <dbReference type="SMART" id="SM01376"/>
    </source>
</evidence>
<dbReference type="Proteomes" id="UP000465221">
    <property type="component" value="Unassembled WGS sequence"/>
</dbReference>
<comment type="caution">
    <text evidence="3">The sequence shown here is derived from an EMBL/GenBank/DDBJ whole genome shotgun (WGS) entry which is preliminary data.</text>
</comment>
<dbReference type="GO" id="GO:0045905">
    <property type="term" value="P:positive regulation of translational termination"/>
    <property type="evidence" value="ECO:0007669"/>
    <property type="project" value="UniProtKB-UniRule"/>
</dbReference>
<dbReference type="GO" id="GO:0003746">
    <property type="term" value="F:translation elongation factor activity"/>
    <property type="evidence" value="ECO:0007669"/>
    <property type="project" value="UniProtKB-UniRule"/>
</dbReference>
<dbReference type="InterPro" id="IPR001884">
    <property type="entry name" value="IF5A-like"/>
</dbReference>
<sequence>MSTFPILASNLRQNGYVVIHNRPCKIIQNSASRNKCHIVARDIFTGDKLEATVAQDASMDVPQILRTEYDFSYTDDGMLYLIDSDGGEKNDVRLPSGELGDRINDYEQTGTTVIITVISAMGEEAAIAVREKAQEAISDSEFS</sequence>
<dbReference type="InterPro" id="IPR012340">
    <property type="entry name" value="NA-bd_OB-fold"/>
</dbReference>
<dbReference type="Pfam" id="PF21485">
    <property type="entry name" value="IF5A-like_N"/>
    <property type="match status" value="1"/>
</dbReference>
<name>A0A8H3NFG4_9EURO</name>
<dbReference type="PIRSF" id="PIRSF003025">
    <property type="entry name" value="eIF5A"/>
    <property type="match status" value="1"/>
</dbReference>
<accession>A0A8H3NFG4</accession>
<proteinExistence type="inferred from homology"/>
<dbReference type="GO" id="GO:0043022">
    <property type="term" value="F:ribosome binding"/>
    <property type="evidence" value="ECO:0007669"/>
    <property type="project" value="UniProtKB-UniRule"/>
</dbReference>
<organism evidence="3 4">
    <name type="scientific">Aspergillus udagawae</name>
    <dbReference type="NCBI Taxonomy" id="91492"/>
    <lineage>
        <taxon>Eukaryota</taxon>
        <taxon>Fungi</taxon>
        <taxon>Dikarya</taxon>
        <taxon>Ascomycota</taxon>
        <taxon>Pezizomycotina</taxon>
        <taxon>Eurotiomycetes</taxon>
        <taxon>Eurotiomycetidae</taxon>
        <taxon>Eurotiales</taxon>
        <taxon>Aspergillaceae</taxon>
        <taxon>Aspergillus</taxon>
        <taxon>Aspergillus subgen. Fumigati</taxon>
    </lineage>
</organism>
<dbReference type="AlphaFoldDB" id="A0A8H3NFG4"/>
<keyword evidence="1" id="KW-0385">Hypusine</keyword>
<gene>
    <name evidence="3" type="ORF">IFM46972_03710</name>
</gene>
<dbReference type="EMBL" id="BLKC01000019">
    <property type="protein sequence ID" value="GFF32888.1"/>
    <property type="molecule type" value="Genomic_DNA"/>
</dbReference>
<dbReference type="InterPro" id="IPR008991">
    <property type="entry name" value="Translation_prot_SH3-like_sf"/>
</dbReference>
<dbReference type="InterPro" id="IPR020189">
    <property type="entry name" value="IF5A_C"/>
</dbReference>
<protein>
    <recommendedName>
        <fullName evidence="1">Eukaryotic translation initiation factor 5A</fullName>
        <shortName evidence="1">eIF-5A</shortName>
    </recommendedName>
</protein>
<dbReference type="Pfam" id="PF01287">
    <property type="entry name" value="eIF-5a"/>
    <property type="match status" value="1"/>
</dbReference>
<dbReference type="NCBIfam" id="TIGR00037">
    <property type="entry name" value="eIF_5A"/>
    <property type="match status" value="1"/>
</dbReference>